<keyword evidence="5" id="KW-0378">Hydrolase</keyword>
<dbReference type="PANTHER" id="PTHR22600:SF26">
    <property type="entry name" value="BETA-N-ACETYLHEXOSAMINIDASE"/>
    <property type="match status" value="1"/>
</dbReference>
<evidence type="ECO:0000313" key="8">
    <source>
        <dbReference type="Proteomes" id="UP000187203"/>
    </source>
</evidence>
<dbReference type="OrthoDB" id="428480at2759"/>
<dbReference type="SUPFAM" id="SSF55545">
    <property type="entry name" value="beta-N-acetylhexosaminidase-like domain"/>
    <property type="match status" value="1"/>
</dbReference>
<dbReference type="InterPro" id="IPR025705">
    <property type="entry name" value="Beta_hexosaminidase_sua/sub"/>
</dbReference>
<dbReference type="InterPro" id="IPR029018">
    <property type="entry name" value="Hex-like_dom2"/>
</dbReference>
<evidence type="ECO:0000256" key="4">
    <source>
        <dbReference type="ARBA" id="ARBA00022729"/>
    </source>
</evidence>
<dbReference type="STRING" id="93759.A0A1R3FWE9"/>
<dbReference type="GO" id="GO:0005975">
    <property type="term" value="P:carbohydrate metabolic process"/>
    <property type="evidence" value="ECO:0007669"/>
    <property type="project" value="InterPro"/>
</dbReference>
<gene>
    <name evidence="7" type="ORF">COLO4_38208</name>
</gene>
<dbReference type="GO" id="GO:0004563">
    <property type="term" value="F:beta-N-acetylhexosaminidase activity"/>
    <property type="evidence" value="ECO:0007669"/>
    <property type="project" value="UniProtKB-EC"/>
</dbReference>
<dbReference type="Pfam" id="PF00728">
    <property type="entry name" value="Glyco_hydro_20"/>
    <property type="match status" value="1"/>
</dbReference>
<dbReference type="EC" id="3.2.1.52" evidence="3"/>
<dbReference type="Gene3D" id="3.30.379.10">
    <property type="entry name" value="Chitobiase/beta-hexosaminidase domain 2-like"/>
    <property type="match status" value="1"/>
</dbReference>
<evidence type="ECO:0000256" key="5">
    <source>
        <dbReference type="ARBA" id="ARBA00022801"/>
    </source>
</evidence>
<dbReference type="GO" id="GO:0016020">
    <property type="term" value="C:membrane"/>
    <property type="evidence" value="ECO:0007669"/>
    <property type="project" value="TreeGrafter"/>
</dbReference>
<dbReference type="PRINTS" id="PR00738">
    <property type="entry name" value="GLHYDRLASE20"/>
</dbReference>
<keyword evidence="8" id="KW-1185">Reference proteome</keyword>
<name>A0A1R3FWE9_9ROSI</name>
<comment type="caution">
    <text evidence="7">The sequence shown here is derived from an EMBL/GenBank/DDBJ whole genome shotgun (WGS) entry which is preliminary data.</text>
</comment>
<comment type="similarity">
    <text evidence="2">Belongs to the glycosyl hydrolase 20 family.</text>
</comment>
<evidence type="ECO:0000259" key="6">
    <source>
        <dbReference type="Pfam" id="PF00728"/>
    </source>
</evidence>
<proteinExistence type="inferred from homology"/>
<dbReference type="InterPro" id="IPR015883">
    <property type="entry name" value="Glyco_hydro_20_cat"/>
</dbReference>
<protein>
    <recommendedName>
        <fullName evidence="3">beta-N-acetylhexosaminidase</fullName>
        <ecNumber evidence="3">3.2.1.52</ecNumber>
    </recommendedName>
</protein>
<dbReference type="SUPFAM" id="SSF51445">
    <property type="entry name" value="(Trans)glycosidases"/>
    <property type="match status" value="1"/>
</dbReference>
<feature type="domain" description="Glycoside hydrolase family 20 catalytic" evidence="6">
    <location>
        <begin position="58"/>
        <end position="90"/>
    </location>
</feature>
<evidence type="ECO:0000256" key="2">
    <source>
        <dbReference type="ARBA" id="ARBA00006285"/>
    </source>
</evidence>
<comment type="catalytic activity">
    <reaction evidence="1">
        <text>Hydrolysis of terminal non-reducing N-acetyl-D-hexosamine residues in N-acetyl-beta-D-hexosaminides.</text>
        <dbReference type="EC" id="3.2.1.52"/>
    </reaction>
</comment>
<reference evidence="8" key="1">
    <citation type="submission" date="2013-09" db="EMBL/GenBank/DDBJ databases">
        <title>Corchorus olitorius genome sequencing.</title>
        <authorList>
            <person name="Alam M."/>
            <person name="Haque M.S."/>
            <person name="Islam M.S."/>
            <person name="Emdad E.M."/>
            <person name="Islam M.M."/>
            <person name="Ahmed B."/>
            <person name="Halim A."/>
            <person name="Hossen Q.M.M."/>
            <person name="Hossain M.Z."/>
            <person name="Ahmed R."/>
            <person name="Khan M.M."/>
            <person name="Islam R."/>
            <person name="Rashid M.M."/>
            <person name="Khan S.A."/>
            <person name="Rahman M.S."/>
            <person name="Alam M."/>
            <person name="Yahiya A.S."/>
            <person name="Khan M.S."/>
            <person name="Azam M.S."/>
            <person name="Haque T."/>
            <person name="Lashkar M.Z.H."/>
            <person name="Akhand A.I."/>
            <person name="Morshed G."/>
            <person name="Roy S."/>
            <person name="Uddin K.S."/>
            <person name="Rabeya T."/>
            <person name="Hossain A.S."/>
            <person name="Chowdhury A."/>
            <person name="Snigdha A.R."/>
            <person name="Mortoza M.S."/>
            <person name="Matin S.A."/>
            <person name="Hoque S.M.E."/>
            <person name="Islam M.K."/>
            <person name="Roy D.K."/>
            <person name="Haider R."/>
            <person name="Moosa M.M."/>
            <person name="Elias S.M."/>
            <person name="Hasan A.M."/>
            <person name="Jahan S."/>
            <person name="Shafiuddin M."/>
            <person name="Mahmood N."/>
            <person name="Shommy N.S."/>
        </authorList>
    </citation>
    <scope>NUCLEOTIDE SEQUENCE [LARGE SCALE GENOMIC DNA]</scope>
    <source>
        <strain evidence="8">cv. O-4</strain>
    </source>
</reference>
<organism evidence="7 8">
    <name type="scientific">Corchorus olitorius</name>
    <dbReference type="NCBI Taxonomy" id="93759"/>
    <lineage>
        <taxon>Eukaryota</taxon>
        <taxon>Viridiplantae</taxon>
        <taxon>Streptophyta</taxon>
        <taxon>Embryophyta</taxon>
        <taxon>Tracheophyta</taxon>
        <taxon>Spermatophyta</taxon>
        <taxon>Magnoliopsida</taxon>
        <taxon>eudicotyledons</taxon>
        <taxon>Gunneridae</taxon>
        <taxon>Pentapetalae</taxon>
        <taxon>rosids</taxon>
        <taxon>malvids</taxon>
        <taxon>Malvales</taxon>
        <taxon>Malvaceae</taxon>
        <taxon>Grewioideae</taxon>
        <taxon>Apeibeae</taxon>
        <taxon>Corchorus</taxon>
    </lineage>
</organism>
<dbReference type="AlphaFoldDB" id="A0A1R3FWE9"/>
<accession>A0A1R3FWE9</accession>
<dbReference type="Proteomes" id="UP000187203">
    <property type="component" value="Unassembled WGS sequence"/>
</dbReference>
<evidence type="ECO:0000256" key="3">
    <source>
        <dbReference type="ARBA" id="ARBA00012663"/>
    </source>
</evidence>
<evidence type="ECO:0000313" key="7">
    <source>
        <dbReference type="EMBL" id="OMO50164.1"/>
    </source>
</evidence>
<dbReference type="PANTHER" id="PTHR22600">
    <property type="entry name" value="BETA-HEXOSAMINIDASE"/>
    <property type="match status" value="1"/>
</dbReference>
<dbReference type="GO" id="GO:0030203">
    <property type="term" value="P:glycosaminoglycan metabolic process"/>
    <property type="evidence" value="ECO:0007669"/>
    <property type="project" value="TreeGrafter"/>
</dbReference>
<dbReference type="InterPro" id="IPR017853">
    <property type="entry name" value="GH"/>
</dbReference>
<keyword evidence="4" id="KW-0732">Signal</keyword>
<dbReference type="Gene3D" id="3.20.20.80">
    <property type="entry name" value="Glycosidases"/>
    <property type="match status" value="1"/>
</dbReference>
<dbReference type="EMBL" id="AWUE01024668">
    <property type="protein sequence ID" value="OMO50164.1"/>
    <property type="molecule type" value="Genomic_DNA"/>
</dbReference>
<evidence type="ECO:0000256" key="1">
    <source>
        <dbReference type="ARBA" id="ARBA00001231"/>
    </source>
</evidence>
<sequence>MGSMKPTPSPIFETGSTDYLSTATAWGAMRSLETFSQLVWGNPSAVPVGPCVWDSPLFAYRGLMLDTSRNYYEVEDILRTIEAMSANKLNGKSLLPRFLMDLT</sequence>